<evidence type="ECO:0000313" key="2">
    <source>
        <dbReference type="Proteomes" id="UP001153636"/>
    </source>
</evidence>
<sequence length="199" mass="23548">MNLHPDAGKKPRKVRNSVIIRDKKVKGLEHVNHKGRLIPEKRLGEDFRCASFKCFTVLSEQERHAVFTEFYKIQSQNLQDSHLCGLIKVDPIKQRSRESNRRNLVQYSNSSEDKYARPNDYDNAAAYRYKVRTKQIDNNKYYYKEVPVCKKAFLSLHGIITPARLRRLQSSLCENLKSPIDRRGQHKNNRMLYLKKWKI</sequence>
<reference evidence="1" key="1">
    <citation type="submission" date="2022-01" db="EMBL/GenBank/DDBJ databases">
        <authorList>
            <person name="King R."/>
        </authorList>
    </citation>
    <scope>NUCLEOTIDE SEQUENCE</scope>
</reference>
<gene>
    <name evidence="1" type="ORF">PSYICH_LOCUS1124</name>
</gene>
<dbReference type="AlphaFoldDB" id="A0A9P0CGP5"/>
<name>A0A9P0CGP5_9CUCU</name>
<dbReference type="Proteomes" id="UP001153636">
    <property type="component" value="Chromosome 1"/>
</dbReference>
<dbReference type="OrthoDB" id="6745909at2759"/>
<keyword evidence="2" id="KW-1185">Reference proteome</keyword>
<proteinExistence type="predicted"/>
<organism evidence="1 2">
    <name type="scientific">Psylliodes chrysocephalus</name>
    <dbReference type="NCBI Taxonomy" id="3402493"/>
    <lineage>
        <taxon>Eukaryota</taxon>
        <taxon>Metazoa</taxon>
        <taxon>Ecdysozoa</taxon>
        <taxon>Arthropoda</taxon>
        <taxon>Hexapoda</taxon>
        <taxon>Insecta</taxon>
        <taxon>Pterygota</taxon>
        <taxon>Neoptera</taxon>
        <taxon>Endopterygota</taxon>
        <taxon>Coleoptera</taxon>
        <taxon>Polyphaga</taxon>
        <taxon>Cucujiformia</taxon>
        <taxon>Chrysomeloidea</taxon>
        <taxon>Chrysomelidae</taxon>
        <taxon>Galerucinae</taxon>
        <taxon>Alticini</taxon>
        <taxon>Psylliodes</taxon>
    </lineage>
</organism>
<evidence type="ECO:0000313" key="1">
    <source>
        <dbReference type="EMBL" id="CAH1098940.1"/>
    </source>
</evidence>
<protein>
    <submittedName>
        <fullName evidence="1">Uncharacterized protein</fullName>
    </submittedName>
</protein>
<accession>A0A9P0CGP5</accession>
<dbReference type="EMBL" id="OV651813">
    <property type="protein sequence ID" value="CAH1098940.1"/>
    <property type="molecule type" value="Genomic_DNA"/>
</dbReference>